<comment type="caution">
    <text evidence="1">The sequence shown here is derived from an EMBL/GenBank/DDBJ whole genome shotgun (WGS) entry which is preliminary data.</text>
</comment>
<organism evidence="1 2">
    <name type="scientific">Vaccinium darrowii</name>
    <dbReference type="NCBI Taxonomy" id="229202"/>
    <lineage>
        <taxon>Eukaryota</taxon>
        <taxon>Viridiplantae</taxon>
        <taxon>Streptophyta</taxon>
        <taxon>Embryophyta</taxon>
        <taxon>Tracheophyta</taxon>
        <taxon>Spermatophyta</taxon>
        <taxon>Magnoliopsida</taxon>
        <taxon>eudicotyledons</taxon>
        <taxon>Gunneridae</taxon>
        <taxon>Pentapetalae</taxon>
        <taxon>asterids</taxon>
        <taxon>Ericales</taxon>
        <taxon>Ericaceae</taxon>
        <taxon>Vaccinioideae</taxon>
        <taxon>Vaccinieae</taxon>
        <taxon>Vaccinium</taxon>
    </lineage>
</organism>
<evidence type="ECO:0000313" key="1">
    <source>
        <dbReference type="EMBL" id="KAH7851045.1"/>
    </source>
</evidence>
<dbReference type="EMBL" id="CM037158">
    <property type="protein sequence ID" value="KAH7851045.1"/>
    <property type="molecule type" value="Genomic_DNA"/>
</dbReference>
<reference evidence="1 2" key="1">
    <citation type="journal article" date="2021" name="Hortic Res">
        <title>High-quality reference genome and annotation aids understanding of berry development for evergreen blueberry (Vaccinium darrowii).</title>
        <authorList>
            <person name="Yu J."/>
            <person name="Hulse-Kemp A.M."/>
            <person name="Babiker E."/>
            <person name="Staton M."/>
        </authorList>
    </citation>
    <scope>NUCLEOTIDE SEQUENCE [LARGE SCALE GENOMIC DNA]</scope>
    <source>
        <strain evidence="2">cv. NJ 8807/NJ 8810</strain>
        <tissue evidence="1">Young leaf</tissue>
    </source>
</reference>
<dbReference type="Proteomes" id="UP000828048">
    <property type="component" value="Chromosome 8"/>
</dbReference>
<gene>
    <name evidence="1" type="ORF">Vadar_006534</name>
</gene>
<protein>
    <submittedName>
        <fullName evidence="1">Uncharacterized protein</fullName>
    </submittedName>
</protein>
<name>A0ACB7YCA0_9ERIC</name>
<keyword evidence="2" id="KW-1185">Reference proteome</keyword>
<evidence type="ECO:0000313" key="2">
    <source>
        <dbReference type="Proteomes" id="UP000828048"/>
    </source>
</evidence>
<proteinExistence type="predicted"/>
<accession>A0ACB7YCA0</accession>
<sequence length="289" mass="32740">MPNSIKKITERGTLTIDQKSKDLKREIESSQLSLLLKPHFSRQLQCSQSELLQMAQQMADSKFSGHGLPNNETGLVNQDKQPTLLVTAKKIPLRDLQNEIRITGPTSMESSLFRKESGPLIEASKSCGTKRPAPECLVSPPHLQSPTTNAANGHLVYVRRRPDLELAKSSISYNTSNITDVPQGERKLHGCDETTEQKSDVKEPKQMHSQHWEERYFHLQDLLKALDPSNQQDCLQRLRSLSSLELSRYAVELEKKSIQLSLEEAQEIQRVRLFNVLGKYTKISRAPFA</sequence>